<reference evidence="1 2" key="1">
    <citation type="submission" date="2019-01" db="EMBL/GenBank/DDBJ databases">
        <title>Draft genome sequences of three monokaryotic isolates of the white-rot basidiomycete fungus Dichomitus squalens.</title>
        <authorList>
            <consortium name="DOE Joint Genome Institute"/>
            <person name="Lopez S.C."/>
            <person name="Andreopoulos B."/>
            <person name="Pangilinan J."/>
            <person name="Lipzen A."/>
            <person name="Riley R."/>
            <person name="Ahrendt S."/>
            <person name="Ng V."/>
            <person name="Barry K."/>
            <person name="Daum C."/>
            <person name="Grigoriev I.V."/>
            <person name="Hilden K.S."/>
            <person name="Makela M.R."/>
            <person name="de Vries R.P."/>
        </authorList>
    </citation>
    <scope>NUCLEOTIDE SEQUENCE [LARGE SCALE GENOMIC DNA]</scope>
    <source>
        <strain evidence="1 2">CBS 464.89</strain>
    </source>
</reference>
<sequence length="161" mass="17577">MQDPPLKTSKGSMGRLPYGRSRWPLWLEYRPLLWTLHRISTSSKVLANVLHVNIASRLSSIVLGRLPGACELPYSSSRSRIHIHLSSDTGELSVRVRSDGNGGHMAVAQNQSLQCCPVFDSCSQMDPGSYMCAFCSIVSPFSELPATTNSEGPRSAPISET</sequence>
<name>A0A4Q9Q137_9APHY</name>
<evidence type="ECO:0000313" key="1">
    <source>
        <dbReference type="EMBL" id="TBU60651.1"/>
    </source>
</evidence>
<dbReference type="EMBL" id="ML145103">
    <property type="protein sequence ID" value="TBU60651.1"/>
    <property type="molecule type" value="Genomic_DNA"/>
</dbReference>
<organism evidence="1 2">
    <name type="scientific">Dichomitus squalens</name>
    <dbReference type="NCBI Taxonomy" id="114155"/>
    <lineage>
        <taxon>Eukaryota</taxon>
        <taxon>Fungi</taxon>
        <taxon>Dikarya</taxon>
        <taxon>Basidiomycota</taxon>
        <taxon>Agaricomycotina</taxon>
        <taxon>Agaricomycetes</taxon>
        <taxon>Polyporales</taxon>
        <taxon>Polyporaceae</taxon>
        <taxon>Dichomitus</taxon>
    </lineage>
</organism>
<gene>
    <name evidence="1" type="ORF">BD310DRAFT_922364</name>
</gene>
<proteinExistence type="predicted"/>
<dbReference type="Proteomes" id="UP000292082">
    <property type="component" value="Unassembled WGS sequence"/>
</dbReference>
<accession>A0A4Q9Q137</accession>
<dbReference type="AlphaFoldDB" id="A0A4Q9Q137"/>
<keyword evidence="2" id="KW-1185">Reference proteome</keyword>
<evidence type="ECO:0000313" key="2">
    <source>
        <dbReference type="Proteomes" id="UP000292082"/>
    </source>
</evidence>
<protein>
    <submittedName>
        <fullName evidence="1">Uncharacterized protein</fullName>
    </submittedName>
</protein>